<evidence type="ECO:0000259" key="2">
    <source>
        <dbReference type="PROSITE" id="PS50405"/>
    </source>
</evidence>
<organism evidence="3 4">
    <name type="scientific">Candidatus Pantoea multigeneris</name>
    <dbReference type="NCBI Taxonomy" id="2608357"/>
    <lineage>
        <taxon>Bacteria</taxon>
        <taxon>Pseudomonadati</taxon>
        <taxon>Pseudomonadota</taxon>
        <taxon>Gammaproteobacteria</taxon>
        <taxon>Enterobacterales</taxon>
        <taxon>Erwiniaceae</taxon>
        <taxon>Pantoea</taxon>
    </lineage>
</organism>
<gene>
    <name evidence="3" type="ORF">F3J40_22950</name>
</gene>
<accession>A0ABX0RGH9</accession>
<protein>
    <submittedName>
        <fullName evidence="3">Glutathione S-transferase</fullName>
    </submittedName>
</protein>
<sequence>MKLIGSYTSPFVRKISVMLLEKGIIFEFVNESPWLEESEVPRYNPLGKVPALVDDNGQCWFDSAIIADYLELQHTPPAFSPADPLKALQVRQLAKLADGITDAAVLIVREQQRPGNQQSEALLIRCRGHILRGLDRLEQEARDGQWLHGDTLNLADIATGCMLGYLNFRRIVPDWCVERPALVKLAEDLFQRASFARTVPAA</sequence>
<dbReference type="Gene3D" id="1.20.1050.10">
    <property type="match status" value="1"/>
</dbReference>
<dbReference type="SUPFAM" id="SSF52833">
    <property type="entry name" value="Thioredoxin-like"/>
    <property type="match status" value="1"/>
</dbReference>
<dbReference type="InterPro" id="IPR010987">
    <property type="entry name" value="Glutathione-S-Trfase_C-like"/>
</dbReference>
<dbReference type="PANTHER" id="PTHR42673:SF4">
    <property type="entry name" value="MALEYLACETOACETATE ISOMERASE"/>
    <property type="match status" value="1"/>
</dbReference>
<evidence type="ECO:0000313" key="3">
    <source>
        <dbReference type="EMBL" id="NIF24435.1"/>
    </source>
</evidence>
<dbReference type="SFLD" id="SFLDS00019">
    <property type="entry name" value="Glutathione_Transferase_(cytos"/>
    <property type="match status" value="1"/>
</dbReference>
<dbReference type="Proteomes" id="UP001515683">
    <property type="component" value="Unassembled WGS sequence"/>
</dbReference>
<dbReference type="Pfam" id="PF13410">
    <property type="entry name" value="GST_C_2"/>
    <property type="match status" value="1"/>
</dbReference>
<dbReference type="Pfam" id="PF13409">
    <property type="entry name" value="GST_N_2"/>
    <property type="match status" value="1"/>
</dbReference>
<feature type="domain" description="GST N-terminal" evidence="1">
    <location>
        <begin position="1"/>
        <end position="78"/>
    </location>
</feature>
<dbReference type="PROSITE" id="PS50405">
    <property type="entry name" value="GST_CTER"/>
    <property type="match status" value="1"/>
</dbReference>
<proteinExistence type="predicted"/>
<dbReference type="InterPro" id="IPR040079">
    <property type="entry name" value="Glutathione_S-Trfase"/>
</dbReference>
<dbReference type="InterPro" id="IPR036249">
    <property type="entry name" value="Thioredoxin-like_sf"/>
</dbReference>
<dbReference type="PANTHER" id="PTHR42673">
    <property type="entry name" value="MALEYLACETOACETATE ISOMERASE"/>
    <property type="match status" value="1"/>
</dbReference>
<reference evidence="3 4" key="1">
    <citation type="journal article" date="2019" name="bioRxiv">
        <title>Bacteria contribute to plant secondary compound degradation in a generalist herbivore system.</title>
        <authorList>
            <person name="Francoeur C.B."/>
            <person name="Khadempour L."/>
            <person name="Moreira-Soto R.D."/>
            <person name="Gotting K."/>
            <person name="Book A.J."/>
            <person name="Pinto-Tomas A.A."/>
            <person name="Keefover-Ring K."/>
            <person name="Currie C.R."/>
        </authorList>
    </citation>
    <scope>NUCLEOTIDE SEQUENCE [LARGE SCALE GENOMIC DNA]</scope>
    <source>
        <strain evidence="3">Acro-835</strain>
    </source>
</reference>
<evidence type="ECO:0000313" key="4">
    <source>
        <dbReference type="Proteomes" id="UP001515683"/>
    </source>
</evidence>
<dbReference type="PROSITE" id="PS50404">
    <property type="entry name" value="GST_NTER"/>
    <property type="match status" value="1"/>
</dbReference>
<dbReference type="InterPro" id="IPR004045">
    <property type="entry name" value="Glutathione_S-Trfase_N"/>
</dbReference>
<feature type="domain" description="GST C-terminal" evidence="2">
    <location>
        <begin position="83"/>
        <end position="202"/>
    </location>
</feature>
<dbReference type="RefSeq" id="WP_167018360.1">
    <property type="nucleotide sequence ID" value="NZ_VWXF01000015.1"/>
</dbReference>
<dbReference type="SUPFAM" id="SSF47616">
    <property type="entry name" value="GST C-terminal domain-like"/>
    <property type="match status" value="1"/>
</dbReference>
<dbReference type="Gene3D" id="3.40.30.10">
    <property type="entry name" value="Glutaredoxin"/>
    <property type="match status" value="1"/>
</dbReference>
<comment type="caution">
    <text evidence="3">The sequence shown here is derived from an EMBL/GenBank/DDBJ whole genome shotgun (WGS) entry which is preliminary data.</text>
</comment>
<dbReference type="EMBL" id="VWXF01000015">
    <property type="protein sequence ID" value="NIF24435.1"/>
    <property type="molecule type" value="Genomic_DNA"/>
</dbReference>
<keyword evidence="4" id="KW-1185">Reference proteome</keyword>
<dbReference type="NCBIfam" id="NF007682">
    <property type="entry name" value="PRK10357.1"/>
    <property type="match status" value="1"/>
</dbReference>
<evidence type="ECO:0000259" key="1">
    <source>
        <dbReference type="PROSITE" id="PS50404"/>
    </source>
</evidence>
<dbReference type="CDD" id="cd03205">
    <property type="entry name" value="GST_C_6"/>
    <property type="match status" value="1"/>
</dbReference>
<dbReference type="InterPro" id="IPR036282">
    <property type="entry name" value="Glutathione-S-Trfase_C_sf"/>
</dbReference>
<name>A0ABX0RGH9_9GAMM</name>